<protein>
    <recommendedName>
        <fullName evidence="4">Ornithine decarboxylase antizyme</fullName>
    </recommendedName>
</protein>
<comment type="similarity">
    <text evidence="2">Belongs to the ODC antizyme family.</text>
</comment>
<dbReference type="OrthoDB" id="6407410at2759"/>
<evidence type="ECO:0000256" key="1">
    <source>
        <dbReference type="ARBA" id="ARBA00002307"/>
    </source>
</evidence>
<comment type="subunit">
    <text evidence="3">Interacts with ODC and thereby sterically blocks ODC homodimerization.</text>
</comment>
<evidence type="ECO:0000256" key="4">
    <source>
        <dbReference type="ARBA" id="ARBA00017712"/>
    </source>
</evidence>
<feature type="region of interest" description="Disordered" evidence="6">
    <location>
        <begin position="1"/>
        <end position="24"/>
    </location>
</feature>
<dbReference type="GO" id="GO:0075523">
    <property type="term" value="P:viral translational frameshifting"/>
    <property type="evidence" value="ECO:0007669"/>
    <property type="project" value="UniProtKB-KW"/>
</dbReference>
<comment type="caution">
    <text evidence="7">The sequence shown here is derived from an EMBL/GenBank/DDBJ whole genome shotgun (WGS) entry which is preliminary data.</text>
</comment>
<evidence type="ECO:0000256" key="6">
    <source>
        <dbReference type="SAM" id="MobiDB-lite"/>
    </source>
</evidence>
<reference evidence="7 8" key="1">
    <citation type="journal article" date="2015" name="Environ. Microbiol.">
        <title>Metagenome sequence of Elaphomyces granulatus from sporocarp tissue reveals Ascomycota ectomycorrhizal fingerprints of genome expansion and a Proteobacteria-rich microbiome.</title>
        <authorList>
            <person name="Quandt C.A."/>
            <person name="Kohler A."/>
            <person name="Hesse C.N."/>
            <person name="Sharpton T.J."/>
            <person name="Martin F."/>
            <person name="Spatafora J.W."/>
        </authorList>
    </citation>
    <scope>NUCLEOTIDE SEQUENCE [LARGE SCALE GENOMIC DNA]</scope>
    <source>
        <strain evidence="7 8">OSC145934</strain>
    </source>
</reference>
<evidence type="ECO:0000256" key="5">
    <source>
        <dbReference type="ARBA" id="ARBA00022758"/>
    </source>
</evidence>
<sequence>MASRVHSSSLKEYHRSVDGSKQSSIQASCYCVGPSISEVKGFHYRTTNGAGKEHSGIPEAASGSKLPFRSPPPSTPVSGAVWPGDKWFRDIGEAAQTIKEECERLFCNTLSEAFLGERNRGQQELLVMDAYRSNLRQDYTNHHYSKVEKWIEVWDYAGDATYRGFVTTCGDGETLFIFFEDYTSGNCLKSGLLALFELASLSVFGCTQIIACIPRSGDAVELDIVRNLGWCGFELTTLDPWVPLEHNHHVLSSKWLFLVAEI</sequence>
<dbReference type="GO" id="GO:0005634">
    <property type="term" value="C:nucleus"/>
    <property type="evidence" value="ECO:0007669"/>
    <property type="project" value="TreeGrafter"/>
</dbReference>
<evidence type="ECO:0000313" key="8">
    <source>
        <dbReference type="Proteomes" id="UP000243515"/>
    </source>
</evidence>
<dbReference type="InterPro" id="IPR038581">
    <property type="entry name" value="ODC_AZ_sf"/>
</dbReference>
<dbReference type="Pfam" id="PF02100">
    <property type="entry name" value="ODC_AZ"/>
    <property type="match status" value="1"/>
</dbReference>
<proteinExistence type="inferred from homology"/>
<name>A0A232M6E4_9EURO</name>
<dbReference type="PANTHER" id="PTHR10279:SF10">
    <property type="entry name" value="ORNITHINE DECARBOXYLASE ANTIZYME"/>
    <property type="match status" value="1"/>
</dbReference>
<dbReference type="AlphaFoldDB" id="A0A232M6E4"/>
<dbReference type="EMBL" id="NPHW01002227">
    <property type="protein sequence ID" value="OXV11922.1"/>
    <property type="molecule type" value="Genomic_DNA"/>
</dbReference>
<dbReference type="GO" id="GO:0045732">
    <property type="term" value="P:positive regulation of protein catabolic process"/>
    <property type="evidence" value="ECO:0007669"/>
    <property type="project" value="TreeGrafter"/>
</dbReference>
<dbReference type="PANTHER" id="PTHR10279">
    <property type="entry name" value="ORNITHINE DECARBOXYLASE ANTIZYME"/>
    <property type="match status" value="1"/>
</dbReference>
<dbReference type="SUPFAM" id="SSF55729">
    <property type="entry name" value="Acyl-CoA N-acyltransferases (Nat)"/>
    <property type="match status" value="1"/>
</dbReference>
<dbReference type="GO" id="GO:0005737">
    <property type="term" value="C:cytoplasm"/>
    <property type="evidence" value="ECO:0007669"/>
    <property type="project" value="TreeGrafter"/>
</dbReference>
<dbReference type="InterPro" id="IPR002993">
    <property type="entry name" value="ODC_AZ"/>
</dbReference>
<accession>A0A232M6E4</accession>
<feature type="region of interest" description="Disordered" evidence="6">
    <location>
        <begin position="49"/>
        <end position="78"/>
    </location>
</feature>
<feature type="compositionally biased region" description="Basic and acidic residues" evidence="6">
    <location>
        <begin position="9"/>
        <end position="18"/>
    </location>
</feature>
<keyword evidence="8" id="KW-1185">Reference proteome</keyword>
<keyword evidence="5" id="KW-0688">Ribosomal frameshifting</keyword>
<dbReference type="GO" id="GO:0008073">
    <property type="term" value="F:ornithine decarboxylase inhibitor activity"/>
    <property type="evidence" value="ECO:0007669"/>
    <property type="project" value="InterPro"/>
</dbReference>
<comment type="function">
    <text evidence="1">Ornithine decarboxylase (ODC) antizyme protein that negatively regulates ODC activity and intracellular polyamine biosynthesis in response to increased intracellular polyamine levels. Binds to ODC monomers, inhibiting the assembly of the functional ODC homodimer, and targets the monomers for ubiquitin-independent proteolytic destruction by the 26S proteasome.</text>
</comment>
<dbReference type="InterPro" id="IPR016181">
    <property type="entry name" value="Acyl_CoA_acyltransferase"/>
</dbReference>
<evidence type="ECO:0000313" key="7">
    <source>
        <dbReference type="EMBL" id="OXV11922.1"/>
    </source>
</evidence>
<organism evidence="7 8">
    <name type="scientific">Elaphomyces granulatus</name>
    <dbReference type="NCBI Taxonomy" id="519963"/>
    <lineage>
        <taxon>Eukaryota</taxon>
        <taxon>Fungi</taxon>
        <taxon>Dikarya</taxon>
        <taxon>Ascomycota</taxon>
        <taxon>Pezizomycotina</taxon>
        <taxon>Eurotiomycetes</taxon>
        <taxon>Eurotiomycetidae</taxon>
        <taxon>Eurotiales</taxon>
        <taxon>Elaphomycetaceae</taxon>
        <taxon>Elaphomyces</taxon>
    </lineage>
</organism>
<dbReference type="Gene3D" id="3.40.630.60">
    <property type="match status" value="1"/>
</dbReference>
<evidence type="ECO:0000256" key="3">
    <source>
        <dbReference type="ARBA" id="ARBA00011486"/>
    </source>
</evidence>
<gene>
    <name evidence="7" type="ORF">Egran_00315</name>
</gene>
<dbReference type="Proteomes" id="UP000243515">
    <property type="component" value="Unassembled WGS sequence"/>
</dbReference>
<evidence type="ECO:0000256" key="2">
    <source>
        <dbReference type="ARBA" id="ARBA00008796"/>
    </source>
</evidence>